<dbReference type="Pfam" id="PF12833">
    <property type="entry name" value="HTH_18"/>
    <property type="match status" value="1"/>
</dbReference>
<keyword evidence="1" id="KW-0805">Transcription regulation</keyword>
<dbReference type="SMART" id="SM00342">
    <property type="entry name" value="HTH_ARAC"/>
    <property type="match status" value="1"/>
</dbReference>
<dbReference type="InterPro" id="IPR009057">
    <property type="entry name" value="Homeodomain-like_sf"/>
</dbReference>
<gene>
    <name evidence="5" type="ORF">SAMN05444410_103181</name>
</gene>
<dbReference type="Proteomes" id="UP000198711">
    <property type="component" value="Unassembled WGS sequence"/>
</dbReference>
<proteinExistence type="predicted"/>
<evidence type="ECO:0000259" key="4">
    <source>
        <dbReference type="PROSITE" id="PS01124"/>
    </source>
</evidence>
<dbReference type="InterPro" id="IPR018062">
    <property type="entry name" value="HTH_AraC-typ_CS"/>
</dbReference>
<dbReference type="InterPro" id="IPR018060">
    <property type="entry name" value="HTH_AraC"/>
</dbReference>
<evidence type="ECO:0000256" key="1">
    <source>
        <dbReference type="ARBA" id="ARBA00023015"/>
    </source>
</evidence>
<reference evidence="5 6" key="1">
    <citation type="submission" date="2016-10" db="EMBL/GenBank/DDBJ databases">
        <authorList>
            <person name="Varghese N."/>
            <person name="Submissions S."/>
        </authorList>
    </citation>
    <scope>NUCLEOTIDE SEQUENCE [LARGE SCALE GENOMIC DNA]</scope>
    <source>
        <strain evidence="5 6">DSM 25353</strain>
    </source>
</reference>
<dbReference type="GO" id="GO:0043565">
    <property type="term" value="F:sequence-specific DNA binding"/>
    <property type="evidence" value="ECO:0007669"/>
    <property type="project" value="InterPro"/>
</dbReference>
<organism evidence="5 6">
    <name type="scientific">Hydrobacter penzbergensis</name>
    <dbReference type="NCBI Taxonomy" id="1235997"/>
    <lineage>
        <taxon>Bacteria</taxon>
        <taxon>Pseudomonadati</taxon>
        <taxon>Bacteroidota</taxon>
        <taxon>Chitinophagia</taxon>
        <taxon>Chitinophagales</taxon>
        <taxon>Chitinophagaceae</taxon>
        <taxon>Hydrobacter</taxon>
    </lineage>
</organism>
<accession>A0A8X8LDJ3</accession>
<dbReference type="RefSeq" id="WP_257574722.1">
    <property type="nucleotide sequence ID" value="NZ_FNNO01000003.1"/>
</dbReference>
<evidence type="ECO:0000313" key="6">
    <source>
        <dbReference type="Proteomes" id="UP000198711"/>
    </source>
</evidence>
<dbReference type="GO" id="GO:0003700">
    <property type="term" value="F:DNA-binding transcription factor activity"/>
    <property type="evidence" value="ECO:0007669"/>
    <property type="project" value="InterPro"/>
</dbReference>
<dbReference type="PANTHER" id="PTHR43280">
    <property type="entry name" value="ARAC-FAMILY TRANSCRIPTIONAL REGULATOR"/>
    <property type="match status" value="1"/>
</dbReference>
<dbReference type="EMBL" id="FNNO01000003">
    <property type="protein sequence ID" value="SDW51998.1"/>
    <property type="molecule type" value="Genomic_DNA"/>
</dbReference>
<name>A0A8X8LDJ3_9BACT</name>
<evidence type="ECO:0000256" key="2">
    <source>
        <dbReference type="ARBA" id="ARBA00023125"/>
    </source>
</evidence>
<dbReference type="PROSITE" id="PS01124">
    <property type="entry name" value="HTH_ARAC_FAMILY_2"/>
    <property type="match status" value="1"/>
</dbReference>
<keyword evidence="6" id="KW-1185">Reference proteome</keyword>
<dbReference type="PANTHER" id="PTHR43280:SF2">
    <property type="entry name" value="HTH-TYPE TRANSCRIPTIONAL REGULATOR EXSA"/>
    <property type="match status" value="1"/>
</dbReference>
<evidence type="ECO:0000313" key="5">
    <source>
        <dbReference type="EMBL" id="SDW51998.1"/>
    </source>
</evidence>
<evidence type="ECO:0000256" key="3">
    <source>
        <dbReference type="ARBA" id="ARBA00023163"/>
    </source>
</evidence>
<sequence>MKFIVKNMVCNRCIMVVKQVLEEMNLQPLRVAMGEIELKKPVTAKQLDLLNEKLKALGFEVLDNTKQSQIEKIKSLLIQKVQQGDLEEHFSITDFITQSIHKEYSQLSRLFSEVEGLTVEQFFILQKIEKVKEWLIYNESNLSEIAWKLGYSSVAHLSAQFKKITGLTPSAFKKIGGTRKSLDEV</sequence>
<dbReference type="SUPFAM" id="SSF46689">
    <property type="entry name" value="Homeodomain-like"/>
    <property type="match status" value="1"/>
</dbReference>
<keyword evidence="2" id="KW-0238">DNA-binding</keyword>
<dbReference type="AlphaFoldDB" id="A0A8X8LDJ3"/>
<keyword evidence="3" id="KW-0804">Transcription</keyword>
<dbReference type="PROSITE" id="PS00041">
    <property type="entry name" value="HTH_ARAC_FAMILY_1"/>
    <property type="match status" value="1"/>
</dbReference>
<dbReference type="Gene3D" id="1.10.10.60">
    <property type="entry name" value="Homeodomain-like"/>
    <property type="match status" value="1"/>
</dbReference>
<protein>
    <submittedName>
        <fullName evidence="5">Transcriptional regulator, AraC family</fullName>
    </submittedName>
</protein>
<feature type="domain" description="HTH araC/xylS-type" evidence="4">
    <location>
        <begin position="71"/>
        <end position="175"/>
    </location>
</feature>
<comment type="caution">
    <text evidence="5">The sequence shown here is derived from an EMBL/GenBank/DDBJ whole genome shotgun (WGS) entry which is preliminary data.</text>
</comment>